<gene>
    <name evidence="1" type="ORF">UFOVP105_19</name>
</gene>
<accession>A0A6J5L8M5</accession>
<protein>
    <submittedName>
        <fullName evidence="1">Uncharacterized protein</fullName>
    </submittedName>
</protein>
<reference evidence="1" key="1">
    <citation type="submission" date="2020-04" db="EMBL/GenBank/DDBJ databases">
        <authorList>
            <person name="Chiriac C."/>
            <person name="Salcher M."/>
            <person name="Ghai R."/>
            <person name="Kavagutti S V."/>
        </authorList>
    </citation>
    <scope>NUCLEOTIDE SEQUENCE</scope>
</reference>
<name>A0A6J5L8M5_9CAUD</name>
<dbReference type="EMBL" id="LR796222">
    <property type="protein sequence ID" value="CAB4128129.1"/>
    <property type="molecule type" value="Genomic_DNA"/>
</dbReference>
<evidence type="ECO:0000313" key="1">
    <source>
        <dbReference type="EMBL" id="CAB4128129.1"/>
    </source>
</evidence>
<sequence>MEKETKNENVAPLGAKFELDIEGKKAYLKAVPRHVLETAMGLIMPTHGAPKLITAGEVILNACWLSGDEEIRTNEDLLVEACLQSVSLIERKEATLKKL</sequence>
<organism evidence="1">
    <name type="scientific">uncultured Caudovirales phage</name>
    <dbReference type="NCBI Taxonomy" id="2100421"/>
    <lineage>
        <taxon>Viruses</taxon>
        <taxon>Duplodnaviria</taxon>
        <taxon>Heunggongvirae</taxon>
        <taxon>Uroviricota</taxon>
        <taxon>Caudoviricetes</taxon>
        <taxon>Peduoviridae</taxon>
        <taxon>Maltschvirus</taxon>
        <taxon>Maltschvirus maltsch</taxon>
    </lineage>
</organism>
<proteinExistence type="predicted"/>